<comment type="caution">
    <text evidence="2">The sequence shown here is derived from an EMBL/GenBank/DDBJ whole genome shotgun (WGS) entry which is preliminary data.</text>
</comment>
<feature type="transmembrane region" description="Helical" evidence="1">
    <location>
        <begin position="37"/>
        <end position="61"/>
    </location>
</feature>
<accession>A0ABY2FJQ4</accession>
<keyword evidence="3" id="KW-1185">Reference proteome</keyword>
<feature type="transmembrane region" description="Helical" evidence="1">
    <location>
        <begin position="67"/>
        <end position="87"/>
    </location>
</feature>
<dbReference type="RefSeq" id="WP_134126391.1">
    <property type="nucleotide sequence ID" value="NZ_SODU01000001.1"/>
</dbReference>
<dbReference type="EMBL" id="SODU01000001">
    <property type="protein sequence ID" value="TDW93350.1"/>
    <property type="molecule type" value="Genomic_DNA"/>
</dbReference>
<keyword evidence="1" id="KW-1133">Transmembrane helix</keyword>
<feature type="transmembrane region" description="Helical" evidence="1">
    <location>
        <begin position="6"/>
        <end position="25"/>
    </location>
</feature>
<evidence type="ECO:0000256" key="1">
    <source>
        <dbReference type="SAM" id="Phobius"/>
    </source>
</evidence>
<evidence type="ECO:0000313" key="2">
    <source>
        <dbReference type="EMBL" id="TDW93350.1"/>
    </source>
</evidence>
<keyword evidence="1" id="KW-0812">Transmembrane</keyword>
<proteinExistence type="predicted"/>
<reference evidence="2 3" key="1">
    <citation type="submission" date="2019-03" db="EMBL/GenBank/DDBJ databases">
        <title>Genomic Encyclopedia of Type Strains, Phase III (KMG-III): the genomes of soil and plant-associated and newly described type strains.</title>
        <authorList>
            <person name="Whitman W."/>
        </authorList>
    </citation>
    <scope>NUCLEOTIDE SEQUENCE [LARGE SCALE GENOMIC DNA]</scope>
    <source>
        <strain evidence="2 3">VKMAc-2574</strain>
    </source>
</reference>
<protein>
    <recommendedName>
        <fullName evidence="4">DUF2269 family protein</fullName>
    </recommendedName>
</protein>
<evidence type="ECO:0008006" key="4">
    <source>
        <dbReference type="Google" id="ProtNLM"/>
    </source>
</evidence>
<evidence type="ECO:0000313" key="3">
    <source>
        <dbReference type="Proteomes" id="UP000295060"/>
    </source>
</evidence>
<feature type="transmembrane region" description="Helical" evidence="1">
    <location>
        <begin position="115"/>
        <end position="137"/>
    </location>
</feature>
<keyword evidence="1" id="KW-0472">Membrane</keyword>
<gene>
    <name evidence="2" type="ORF">EV137_0625</name>
</gene>
<sequence length="142" mass="15002">MAIAALITWLITALGGFYLLYTWISNGGPRKPSASRFPPALIFGHFALAAAGLVVWIFYVIVDNDALAWTAFVLLVPVAALGFTMLARWLPTYRSRTAAGSVATSTDAPERHFPVAVVGGHGLFAVTTVVLVLLTALEVGGS</sequence>
<dbReference type="Proteomes" id="UP000295060">
    <property type="component" value="Unassembled WGS sequence"/>
</dbReference>
<name>A0ABY2FJQ4_9ACTN</name>
<organism evidence="2 3">
    <name type="scientific">Kribbella pratensis</name>
    <dbReference type="NCBI Taxonomy" id="2512112"/>
    <lineage>
        <taxon>Bacteria</taxon>
        <taxon>Bacillati</taxon>
        <taxon>Actinomycetota</taxon>
        <taxon>Actinomycetes</taxon>
        <taxon>Propionibacteriales</taxon>
        <taxon>Kribbellaceae</taxon>
        <taxon>Kribbella</taxon>
    </lineage>
</organism>